<reference evidence="2" key="1">
    <citation type="submission" date="2022-08" db="EMBL/GenBank/DDBJ databases">
        <title>Genome sequencing of akame (Lates japonicus).</title>
        <authorList>
            <person name="Hashiguchi Y."/>
            <person name="Takahashi H."/>
        </authorList>
    </citation>
    <scope>NUCLEOTIDE SEQUENCE</scope>
    <source>
        <strain evidence="2">Kochi</strain>
    </source>
</reference>
<feature type="compositionally biased region" description="Basic and acidic residues" evidence="1">
    <location>
        <begin position="48"/>
        <end position="67"/>
    </location>
</feature>
<dbReference type="Proteomes" id="UP001279410">
    <property type="component" value="Unassembled WGS sequence"/>
</dbReference>
<gene>
    <name evidence="2" type="ORF">AKAME5_002726000</name>
</gene>
<evidence type="ECO:0000256" key="1">
    <source>
        <dbReference type="SAM" id="MobiDB-lite"/>
    </source>
</evidence>
<dbReference type="AlphaFoldDB" id="A0AAD3M5M6"/>
<evidence type="ECO:0000313" key="3">
    <source>
        <dbReference type="Proteomes" id="UP001279410"/>
    </source>
</evidence>
<evidence type="ECO:0000313" key="2">
    <source>
        <dbReference type="EMBL" id="GLD48043.1"/>
    </source>
</evidence>
<protein>
    <submittedName>
        <fullName evidence="2">Short transient receptor potential channel 3-like isoform X1</fullName>
    </submittedName>
</protein>
<dbReference type="EMBL" id="BRZM01003405">
    <property type="protein sequence ID" value="GLD48043.1"/>
    <property type="molecule type" value="Genomic_DNA"/>
</dbReference>
<feature type="region of interest" description="Disordered" evidence="1">
    <location>
        <begin position="48"/>
        <end position="72"/>
    </location>
</feature>
<name>A0AAD3M5M6_LATJO</name>
<proteinExistence type="predicted"/>
<organism evidence="2 3">
    <name type="scientific">Lates japonicus</name>
    <name type="common">Japanese lates</name>
    <dbReference type="NCBI Taxonomy" id="270547"/>
    <lineage>
        <taxon>Eukaryota</taxon>
        <taxon>Metazoa</taxon>
        <taxon>Chordata</taxon>
        <taxon>Craniata</taxon>
        <taxon>Vertebrata</taxon>
        <taxon>Euteleostomi</taxon>
        <taxon>Actinopterygii</taxon>
        <taxon>Neopterygii</taxon>
        <taxon>Teleostei</taxon>
        <taxon>Neoteleostei</taxon>
        <taxon>Acanthomorphata</taxon>
        <taxon>Carangaria</taxon>
        <taxon>Carangaria incertae sedis</taxon>
        <taxon>Centropomidae</taxon>
        <taxon>Lates</taxon>
    </lineage>
</organism>
<keyword evidence="3" id="KW-1185">Reference proteome</keyword>
<keyword evidence="2" id="KW-0675">Receptor</keyword>
<comment type="caution">
    <text evidence="2">The sequence shown here is derived from an EMBL/GenBank/DDBJ whole genome shotgun (WGS) entry which is preliminary data.</text>
</comment>
<sequence>MEALLGPNSVLLLRREGHPVPFNLVPVQKSMLGLATCVKSLLLRMAGHSERREKRDTAQPGELKEITDTSPACDTKLEKSQNMRHWTDC</sequence>
<accession>A0AAD3M5M6</accession>